<comment type="subcellular location">
    <subcellularLocation>
        <location evidence="1">Cell membrane</location>
        <topology evidence="1">Multi-pass membrane protein</topology>
    </subcellularLocation>
</comment>
<comment type="caution">
    <text evidence="7">The sequence shown here is derived from an EMBL/GenBank/DDBJ whole genome shotgun (WGS) entry which is preliminary data.</text>
</comment>
<dbReference type="EMBL" id="JAPJDO010000012">
    <property type="protein sequence ID" value="MCX2938194.1"/>
    <property type="molecule type" value="Genomic_DNA"/>
</dbReference>
<keyword evidence="8" id="KW-1185">Reference proteome</keyword>
<dbReference type="Gene3D" id="3.40.50.300">
    <property type="entry name" value="P-loop containing nucleotide triphosphate hydrolases"/>
    <property type="match status" value="1"/>
</dbReference>
<comment type="similarity">
    <text evidence="2">Belongs to the VirD4/TraG family.</text>
</comment>
<dbReference type="PANTHER" id="PTHR37937">
    <property type="entry name" value="CONJUGATIVE TRANSFER: DNA TRANSPORT"/>
    <property type="match status" value="1"/>
</dbReference>
<evidence type="ECO:0000256" key="1">
    <source>
        <dbReference type="ARBA" id="ARBA00004651"/>
    </source>
</evidence>
<evidence type="ECO:0000256" key="6">
    <source>
        <dbReference type="ARBA" id="ARBA00023136"/>
    </source>
</evidence>
<accession>A0ABT3SFA0</accession>
<keyword evidence="3" id="KW-1003">Cell membrane</keyword>
<dbReference type="InterPro" id="IPR027417">
    <property type="entry name" value="P-loop_NTPase"/>
</dbReference>
<evidence type="ECO:0000256" key="5">
    <source>
        <dbReference type="ARBA" id="ARBA00022989"/>
    </source>
</evidence>
<protein>
    <submittedName>
        <fullName evidence="7">Type IV secretory system conjugative DNA transfer family protein</fullName>
    </submittedName>
</protein>
<organism evidence="7 8">
    <name type="scientific">Mycobacterium pinniadriaticum</name>
    <dbReference type="NCBI Taxonomy" id="2994102"/>
    <lineage>
        <taxon>Bacteria</taxon>
        <taxon>Bacillati</taxon>
        <taxon>Actinomycetota</taxon>
        <taxon>Actinomycetes</taxon>
        <taxon>Mycobacteriales</taxon>
        <taxon>Mycobacteriaceae</taxon>
        <taxon>Mycobacterium</taxon>
    </lineage>
</organism>
<dbReference type="Pfam" id="PF02534">
    <property type="entry name" value="T4SS-DNA_transf"/>
    <property type="match status" value="1"/>
</dbReference>
<dbReference type="RefSeq" id="WP_265997875.1">
    <property type="nucleotide sequence ID" value="NZ_JAPJDN010000012.1"/>
</dbReference>
<dbReference type="Proteomes" id="UP001300745">
    <property type="component" value="Unassembled WGS sequence"/>
</dbReference>
<keyword evidence="5" id="KW-1133">Transmembrane helix</keyword>
<dbReference type="CDD" id="cd01127">
    <property type="entry name" value="TrwB_TraG_TraD_VirD4"/>
    <property type="match status" value="1"/>
</dbReference>
<evidence type="ECO:0000256" key="4">
    <source>
        <dbReference type="ARBA" id="ARBA00022692"/>
    </source>
</evidence>
<evidence type="ECO:0000313" key="8">
    <source>
        <dbReference type="Proteomes" id="UP001300745"/>
    </source>
</evidence>
<proteinExistence type="inferred from homology"/>
<sequence>MSIPALYTPYCGLLYRDGNPYMAESAPHLAISAPTRTGKTRRILAPAAVVHPGPAVCVSSKEDLAELVLTRRFNGPTGVLDLRPQKTLVWPANVRRMVTDPTSAITNTDEALTVAETMLATSGVGFGGASSGQTVAAGGLWENSASAPLACLLYSASPLGNNQGMPWVLRAVGTRGDKQDDENHPGEIDYPSWKTAYALCPHGDLREPLMELTGMDGRLRDSVAITMKKAITPWIRLGLMSTDPESQLNVIDQISIESFDVRMLDDPDATLFVIAPNSGTVAGAAVALIDSIIQYFRKKTANHQLTHRLLLELDEVCNSCPLPGLLNYVGESAGLGVNLMATVQASSHFDVVYGPKYADALRDIFPGTLIMYGAHERHLLEQASDWLGLATRRSESYEPNSGSRSQASQFGPAIDWQEFLPQNREEAQLLRRGTAGERVHIPDWSDFVPIWDRVVQQRLRKQPART</sequence>
<dbReference type="InterPro" id="IPR051539">
    <property type="entry name" value="T4SS-coupling_protein"/>
</dbReference>
<dbReference type="InterPro" id="IPR003688">
    <property type="entry name" value="TraG/VirD4"/>
</dbReference>
<keyword evidence="6" id="KW-0472">Membrane</keyword>
<gene>
    <name evidence="7" type="ORF">ORI27_15915</name>
</gene>
<name>A0ABT3SFA0_9MYCO</name>
<dbReference type="PANTHER" id="PTHR37937:SF1">
    <property type="entry name" value="CONJUGATIVE TRANSFER: DNA TRANSPORT"/>
    <property type="match status" value="1"/>
</dbReference>
<evidence type="ECO:0000313" key="7">
    <source>
        <dbReference type="EMBL" id="MCX2938194.1"/>
    </source>
</evidence>
<dbReference type="SUPFAM" id="SSF52540">
    <property type="entry name" value="P-loop containing nucleoside triphosphate hydrolases"/>
    <property type="match status" value="1"/>
</dbReference>
<evidence type="ECO:0000256" key="3">
    <source>
        <dbReference type="ARBA" id="ARBA00022475"/>
    </source>
</evidence>
<evidence type="ECO:0000256" key="2">
    <source>
        <dbReference type="ARBA" id="ARBA00008806"/>
    </source>
</evidence>
<reference evidence="7 8" key="1">
    <citation type="submission" date="2022-11" db="EMBL/GenBank/DDBJ databases">
        <title>Mycobacterium sp. nov.</title>
        <authorList>
            <person name="Papic B."/>
            <person name="Spicic S."/>
            <person name="Duvnjak S."/>
        </authorList>
    </citation>
    <scope>NUCLEOTIDE SEQUENCE [LARGE SCALE GENOMIC DNA]</scope>
    <source>
        <strain evidence="7 8">CVI_P4</strain>
    </source>
</reference>
<keyword evidence="4" id="KW-0812">Transmembrane</keyword>